<keyword evidence="3" id="KW-0472">Membrane</keyword>
<evidence type="ECO:0000313" key="5">
    <source>
        <dbReference type="Proteomes" id="UP000775213"/>
    </source>
</evidence>
<dbReference type="AlphaFoldDB" id="A0AAV7GHK6"/>
<dbReference type="GO" id="GO:0005388">
    <property type="term" value="F:P-type calcium transporter activity"/>
    <property type="evidence" value="ECO:0007669"/>
    <property type="project" value="TreeGrafter"/>
</dbReference>
<dbReference type="InterPro" id="IPR023298">
    <property type="entry name" value="ATPase_P-typ_TM_dom_sf"/>
</dbReference>
<evidence type="ECO:0000256" key="3">
    <source>
        <dbReference type="SAM" id="Phobius"/>
    </source>
</evidence>
<reference evidence="4 5" key="1">
    <citation type="journal article" date="2021" name="Hortic Res">
        <title>Chromosome-scale assembly of the Dendrobium chrysotoxum genome enhances the understanding of orchid evolution.</title>
        <authorList>
            <person name="Zhang Y."/>
            <person name="Zhang G.Q."/>
            <person name="Zhang D."/>
            <person name="Liu X.D."/>
            <person name="Xu X.Y."/>
            <person name="Sun W.H."/>
            <person name="Yu X."/>
            <person name="Zhu X."/>
            <person name="Wang Z.W."/>
            <person name="Zhao X."/>
            <person name="Zhong W.Y."/>
            <person name="Chen H."/>
            <person name="Yin W.L."/>
            <person name="Huang T."/>
            <person name="Niu S.C."/>
            <person name="Liu Z.J."/>
        </authorList>
    </citation>
    <scope>NUCLEOTIDE SEQUENCE [LARGE SCALE GENOMIC DNA]</scope>
    <source>
        <strain evidence="4">Lindl</strain>
    </source>
</reference>
<keyword evidence="2" id="KW-0460">Magnesium</keyword>
<name>A0AAV7GHK6_DENCH</name>
<dbReference type="Gene3D" id="1.20.1110.10">
    <property type="entry name" value="Calcium-transporting ATPase, transmembrane domain"/>
    <property type="match status" value="1"/>
</dbReference>
<evidence type="ECO:0000256" key="1">
    <source>
        <dbReference type="ARBA" id="ARBA00004127"/>
    </source>
</evidence>
<sequence>MQTRCHKYVTTMGINTEWGLLMASISEDSGEQTPLQVRLNGVATLIGIVGLSVAVFFTGHTQNLDGSVQFVKGHTSVKDAIDGAVKILTVAVTIMDVVVPEGLPLAVTLILAYSMKKMLANKVLMTVVEAHVSNIPIKPLVQHINLLAAIRPKKRLLILNVFISSQSSLLIGDFLSPNTQIYDIVEELLLAWHLKGLDAICSLTQNFTLK</sequence>
<keyword evidence="3" id="KW-0812">Transmembrane</keyword>
<organism evidence="4 5">
    <name type="scientific">Dendrobium chrysotoxum</name>
    <name type="common">Orchid</name>
    <dbReference type="NCBI Taxonomy" id="161865"/>
    <lineage>
        <taxon>Eukaryota</taxon>
        <taxon>Viridiplantae</taxon>
        <taxon>Streptophyta</taxon>
        <taxon>Embryophyta</taxon>
        <taxon>Tracheophyta</taxon>
        <taxon>Spermatophyta</taxon>
        <taxon>Magnoliopsida</taxon>
        <taxon>Liliopsida</taxon>
        <taxon>Asparagales</taxon>
        <taxon>Orchidaceae</taxon>
        <taxon>Epidendroideae</taxon>
        <taxon>Malaxideae</taxon>
        <taxon>Dendrobiinae</taxon>
        <taxon>Dendrobium</taxon>
    </lineage>
</organism>
<keyword evidence="3" id="KW-1133">Transmembrane helix</keyword>
<proteinExistence type="predicted"/>
<protein>
    <submittedName>
        <fullName evidence="4">Uncharacterized protein</fullName>
    </submittedName>
</protein>
<evidence type="ECO:0000256" key="2">
    <source>
        <dbReference type="ARBA" id="ARBA00022842"/>
    </source>
</evidence>
<comment type="caution">
    <text evidence="4">The sequence shown here is derived from an EMBL/GenBank/DDBJ whole genome shotgun (WGS) entry which is preliminary data.</text>
</comment>
<dbReference type="PANTHER" id="PTHR24093">
    <property type="entry name" value="CATION TRANSPORTING ATPASE"/>
    <property type="match status" value="1"/>
</dbReference>
<feature type="transmembrane region" description="Helical" evidence="3">
    <location>
        <begin position="87"/>
        <end position="113"/>
    </location>
</feature>
<dbReference type="GO" id="GO:0012505">
    <property type="term" value="C:endomembrane system"/>
    <property type="evidence" value="ECO:0007669"/>
    <property type="project" value="UniProtKB-SubCell"/>
</dbReference>
<evidence type="ECO:0000313" key="4">
    <source>
        <dbReference type="EMBL" id="KAH0461234.1"/>
    </source>
</evidence>
<keyword evidence="5" id="KW-1185">Reference proteome</keyword>
<gene>
    <name evidence="4" type="ORF">IEQ34_008809</name>
</gene>
<dbReference type="GO" id="GO:0005886">
    <property type="term" value="C:plasma membrane"/>
    <property type="evidence" value="ECO:0007669"/>
    <property type="project" value="TreeGrafter"/>
</dbReference>
<comment type="subcellular location">
    <subcellularLocation>
        <location evidence="1">Endomembrane system</location>
        <topology evidence="1">Multi-pass membrane protein</topology>
    </subcellularLocation>
</comment>
<dbReference type="SUPFAM" id="SSF81665">
    <property type="entry name" value="Calcium ATPase, transmembrane domain M"/>
    <property type="match status" value="1"/>
</dbReference>
<accession>A0AAV7GHK6</accession>
<feature type="transmembrane region" description="Helical" evidence="3">
    <location>
        <begin position="39"/>
        <end position="57"/>
    </location>
</feature>
<dbReference type="Proteomes" id="UP000775213">
    <property type="component" value="Unassembled WGS sequence"/>
</dbReference>
<dbReference type="EMBL" id="JAGFBR010000009">
    <property type="protein sequence ID" value="KAH0461234.1"/>
    <property type="molecule type" value="Genomic_DNA"/>
</dbReference>
<dbReference type="PANTHER" id="PTHR24093:SF369">
    <property type="entry name" value="CALCIUM-TRANSPORTING ATPASE"/>
    <property type="match status" value="1"/>
</dbReference>